<dbReference type="GO" id="GO:0003677">
    <property type="term" value="F:DNA binding"/>
    <property type="evidence" value="ECO:0007669"/>
    <property type="project" value="UniProtKB-KW"/>
</dbReference>
<dbReference type="EMBL" id="OBEK01000001">
    <property type="protein sequence ID" value="SNZ05361.1"/>
    <property type="molecule type" value="Genomic_DNA"/>
</dbReference>
<dbReference type="SUPFAM" id="SSF48008">
    <property type="entry name" value="GntR ligand-binding domain-like"/>
    <property type="match status" value="1"/>
</dbReference>
<evidence type="ECO:0000256" key="2">
    <source>
        <dbReference type="ARBA" id="ARBA00023125"/>
    </source>
</evidence>
<gene>
    <name evidence="5" type="ORF">SAMN05421503_0931</name>
</gene>
<dbReference type="CDD" id="cd07377">
    <property type="entry name" value="WHTH_GntR"/>
    <property type="match status" value="1"/>
</dbReference>
<evidence type="ECO:0000256" key="3">
    <source>
        <dbReference type="ARBA" id="ARBA00023163"/>
    </source>
</evidence>
<dbReference type="InterPro" id="IPR008920">
    <property type="entry name" value="TF_FadR/GntR_C"/>
</dbReference>
<evidence type="ECO:0000313" key="6">
    <source>
        <dbReference type="Proteomes" id="UP000219356"/>
    </source>
</evidence>
<dbReference type="PRINTS" id="PR00035">
    <property type="entry name" value="HTHGNTR"/>
</dbReference>
<evidence type="ECO:0000313" key="5">
    <source>
        <dbReference type="EMBL" id="SNZ05361.1"/>
    </source>
</evidence>
<sequence>MNKFPVQRKTLAHDVYKHLYTMIITLKHKPGDMIYETAIADELGLSRTPVREAIHLLAAEGFVQVIPQKGIRVSFISKRKVQEAFQVRESLEVIAFQEAARRWDASLLQTKRLQTDVAYILDQQRAASEKKDVDSFYQHDEMFHDKILEMCGNETLSAIVRQVRGHVNRIRYLEFFESRDMKRIIHDHEELIALIEQNDANGVVKRLKQHLGKAFHHYDEIMEKYKDYFVAQAE</sequence>
<dbReference type="PANTHER" id="PTHR43537:SF24">
    <property type="entry name" value="GLUCONATE OPERON TRANSCRIPTIONAL REPRESSOR"/>
    <property type="match status" value="1"/>
</dbReference>
<dbReference type="Proteomes" id="UP000219356">
    <property type="component" value="Unassembled WGS sequence"/>
</dbReference>
<dbReference type="SMART" id="SM00895">
    <property type="entry name" value="FCD"/>
    <property type="match status" value="1"/>
</dbReference>
<reference evidence="6" key="1">
    <citation type="submission" date="2017-09" db="EMBL/GenBank/DDBJ databases">
        <authorList>
            <person name="Varghese N."/>
            <person name="Submissions S."/>
        </authorList>
    </citation>
    <scope>NUCLEOTIDE SEQUENCE [LARGE SCALE GENOMIC DNA]</scope>
    <source>
        <strain evidence="6">CGMCC 1.8913</strain>
    </source>
</reference>
<dbReference type="Pfam" id="PF07729">
    <property type="entry name" value="FCD"/>
    <property type="match status" value="1"/>
</dbReference>
<dbReference type="Pfam" id="PF00392">
    <property type="entry name" value="GntR"/>
    <property type="match status" value="1"/>
</dbReference>
<accession>A0A285NCG7</accession>
<protein>
    <submittedName>
        <fullName evidence="5">Transcriptional regulator, GntR family</fullName>
    </submittedName>
</protein>
<keyword evidence="1" id="KW-0805">Transcription regulation</keyword>
<keyword evidence="6" id="KW-1185">Reference proteome</keyword>
<dbReference type="SMART" id="SM00345">
    <property type="entry name" value="HTH_GNTR"/>
    <property type="match status" value="1"/>
</dbReference>
<dbReference type="InterPro" id="IPR036390">
    <property type="entry name" value="WH_DNA-bd_sf"/>
</dbReference>
<proteinExistence type="predicted"/>
<dbReference type="GO" id="GO:0003700">
    <property type="term" value="F:DNA-binding transcription factor activity"/>
    <property type="evidence" value="ECO:0007669"/>
    <property type="project" value="InterPro"/>
</dbReference>
<keyword evidence="3" id="KW-0804">Transcription</keyword>
<organism evidence="5 6">
    <name type="scientific">Terribacillus aidingensis</name>
    <dbReference type="NCBI Taxonomy" id="586416"/>
    <lineage>
        <taxon>Bacteria</taxon>
        <taxon>Bacillati</taxon>
        <taxon>Bacillota</taxon>
        <taxon>Bacilli</taxon>
        <taxon>Bacillales</taxon>
        <taxon>Bacillaceae</taxon>
        <taxon>Terribacillus</taxon>
    </lineage>
</organism>
<dbReference type="SUPFAM" id="SSF46785">
    <property type="entry name" value="Winged helix' DNA-binding domain"/>
    <property type="match status" value="1"/>
</dbReference>
<keyword evidence="2" id="KW-0238">DNA-binding</keyword>
<dbReference type="RefSeq" id="WP_179636832.1">
    <property type="nucleotide sequence ID" value="NZ_OBEK01000001.1"/>
</dbReference>
<name>A0A285NCG7_9BACI</name>
<evidence type="ECO:0000259" key="4">
    <source>
        <dbReference type="PROSITE" id="PS50949"/>
    </source>
</evidence>
<dbReference type="AlphaFoldDB" id="A0A285NCG7"/>
<dbReference type="InterPro" id="IPR036388">
    <property type="entry name" value="WH-like_DNA-bd_sf"/>
</dbReference>
<dbReference type="InterPro" id="IPR011711">
    <property type="entry name" value="GntR_C"/>
</dbReference>
<dbReference type="InterPro" id="IPR000524">
    <property type="entry name" value="Tscrpt_reg_HTH_GntR"/>
</dbReference>
<dbReference type="PANTHER" id="PTHR43537">
    <property type="entry name" value="TRANSCRIPTIONAL REGULATOR, GNTR FAMILY"/>
    <property type="match status" value="1"/>
</dbReference>
<dbReference type="Gene3D" id="1.20.120.530">
    <property type="entry name" value="GntR ligand-binding domain-like"/>
    <property type="match status" value="1"/>
</dbReference>
<dbReference type="Gene3D" id="1.10.10.10">
    <property type="entry name" value="Winged helix-like DNA-binding domain superfamily/Winged helix DNA-binding domain"/>
    <property type="match status" value="1"/>
</dbReference>
<feature type="domain" description="HTH gntR-type" evidence="4">
    <location>
        <begin position="9"/>
        <end position="76"/>
    </location>
</feature>
<evidence type="ECO:0000256" key="1">
    <source>
        <dbReference type="ARBA" id="ARBA00023015"/>
    </source>
</evidence>
<dbReference type="PROSITE" id="PS50949">
    <property type="entry name" value="HTH_GNTR"/>
    <property type="match status" value="1"/>
</dbReference>